<keyword evidence="1" id="KW-0732">Signal</keyword>
<name>A0AAN2C9M0_UNVUL</name>
<evidence type="ECO:0000313" key="2">
    <source>
        <dbReference type="EMBL" id="BDE06161.1"/>
    </source>
</evidence>
<sequence length="118" mass="12113">MKALAIASALAVVPLVAVAATPAPYPAVKAKPAAASSKVTIAMPGDLSFQFKPGAGSQVAATYCLTCHSSAYVSTQPPLDKAHWAAEVTKMRKAYGAAIPDKDAETIVDYLTATYGKS</sequence>
<feature type="signal peptide" evidence="1">
    <location>
        <begin position="1"/>
        <end position="19"/>
    </location>
</feature>
<reference evidence="2 3" key="1">
    <citation type="journal article" date="2022" name="ISME Commun">
        <title>Vulcanimicrobium alpinus gen. nov. sp. nov., the first cultivated representative of the candidate phylum 'Eremiobacterota', is a metabolically versatile aerobic anoxygenic phototroph.</title>
        <authorList>
            <person name="Yabe S."/>
            <person name="Muto K."/>
            <person name="Abe K."/>
            <person name="Yokota A."/>
            <person name="Staudigel H."/>
            <person name="Tebo B.M."/>
        </authorList>
    </citation>
    <scope>NUCLEOTIDE SEQUENCE [LARGE SCALE GENOMIC DNA]</scope>
    <source>
        <strain evidence="2 3">WC8-2</strain>
    </source>
</reference>
<proteinExistence type="predicted"/>
<dbReference type="Proteomes" id="UP001317532">
    <property type="component" value="Chromosome"/>
</dbReference>
<organism evidence="2 3">
    <name type="scientific">Vulcanimicrobium alpinum</name>
    <dbReference type="NCBI Taxonomy" id="3016050"/>
    <lineage>
        <taxon>Bacteria</taxon>
        <taxon>Bacillati</taxon>
        <taxon>Vulcanimicrobiota</taxon>
        <taxon>Vulcanimicrobiia</taxon>
        <taxon>Vulcanimicrobiales</taxon>
        <taxon>Vulcanimicrobiaceae</taxon>
        <taxon>Vulcanimicrobium</taxon>
    </lineage>
</organism>
<dbReference type="AlphaFoldDB" id="A0AAN2C9M0"/>
<dbReference type="KEGG" id="vab:WPS_14370"/>
<protein>
    <recommendedName>
        <fullName evidence="4">Sulfite:cytochrome C oxidoreductase subunit B</fullName>
    </recommendedName>
</protein>
<dbReference type="InterPro" id="IPR036909">
    <property type="entry name" value="Cyt_c-like_dom_sf"/>
</dbReference>
<feature type="chain" id="PRO_5042873494" description="Sulfite:cytochrome C oxidoreductase subunit B" evidence="1">
    <location>
        <begin position="20"/>
        <end position="118"/>
    </location>
</feature>
<evidence type="ECO:0000256" key="1">
    <source>
        <dbReference type="SAM" id="SignalP"/>
    </source>
</evidence>
<evidence type="ECO:0008006" key="4">
    <source>
        <dbReference type="Google" id="ProtNLM"/>
    </source>
</evidence>
<dbReference type="Gene3D" id="1.10.760.10">
    <property type="entry name" value="Cytochrome c-like domain"/>
    <property type="match status" value="1"/>
</dbReference>
<gene>
    <name evidence="2" type="ORF">WPS_14370</name>
</gene>
<dbReference type="GO" id="GO:0009055">
    <property type="term" value="F:electron transfer activity"/>
    <property type="evidence" value="ECO:0007669"/>
    <property type="project" value="InterPro"/>
</dbReference>
<evidence type="ECO:0000313" key="3">
    <source>
        <dbReference type="Proteomes" id="UP001317532"/>
    </source>
</evidence>
<dbReference type="SUPFAM" id="SSF46626">
    <property type="entry name" value="Cytochrome c"/>
    <property type="match status" value="1"/>
</dbReference>
<dbReference type="GO" id="GO:0020037">
    <property type="term" value="F:heme binding"/>
    <property type="evidence" value="ECO:0007669"/>
    <property type="project" value="InterPro"/>
</dbReference>
<accession>A0AAN2C9M0</accession>
<dbReference type="EMBL" id="AP025523">
    <property type="protein sequence ID" value="BDE06161.1"/>
    <property type="molecule type" value="Genomic_DNA"/>
</dbReference>
<keyword evidence="3" id="KW-1185">Reference proteome</keyword>